<proteinExistence type="predicted"/>
<dbReference type="SMART" id="SM00855">
    <property type="entry name" value="PGAM"/>
    <property type="match status" value="1"/>
</dbReference>
<feature type="binding site" evidence="2">
    <location>
        <position position="67"/>
    </location>
    <ligand>
        <name>substrate</name>
    </ligand>
</feature>
<dbReference type="CDD" id="cd07067">
    <property type="entry name" value="HP_PGM_like"/>
    <property type="match status" value="1"/>
</dbReference>
<dbReference type="InterPro" id="IPR029033">
    <property type="entry name" value="His_PPase_superfam"/>
</dbReference>
<dbReference type="PROSITE" id="PS00175">
    <property type="entry name" value="PG_MUTASE"/>
    <property type="match status" value="1"/>
</dbReference>
<dbReference type="Gene3D" id="3.40.50.1240">
    <property type="entry name" value="Phosphoglycerate mutase-like"/>
    <property type="match status" value="1"/>
</dbReference>
<gene>
    <name evidence="3" type="ORF">FJM67_16470</name>
</gene>
<dbReference type="SUPFAM" id="SSF53254">
    <property type="entry name" value="Phosphoglycerate mutase-like"/>
    <property type="match status" value="1"/>
</dbReference>
<dbReference type="PIRSF" id="PIRSF000709">
    <property type="entry name" value="6PFK_2-Ptase"/>
    <property type="match status" value="1"/>
</dbReference>
<dbReference type="PANTHER" id="PTHR47821">
    <property type="entry name" value="PHOSPHOGLYCERATE MUTASE FAMILY PROTEIN"/>
    <property type="match status" value="1"/>
</dbReference>
<name>A0A501WBB1_9GAMM</name>
<feature type="binding site" evidence="2">
    <location>
        <begin position="12"/>
        <end position="19"/>
    </location>
    <ligand>
        <name>substrate</name>
    </ligand>
</feature>
<sequence length="191" mass="21822">MMDTKNRYYLMRHGQSEANVEGKIVSHPDIGCASFGLTHEGKQQILASLNAYDGPNLQQVYCSDFLRTKETARLVTKALSLPEAINTPSLRERFFGNWDGQSDRYYEQVWQKDAQHPSQLSDHVESAEDVFKRVMEFIETLESHHQDQTILLVAHGDVLQILRTAWFNLAPHEHRKLPNIHTAEIVPLGNG</sequence>
<dbReference type="EMBL" id="VFRR01000067">
    <property type="protein sequence ID" value="TPE45660.1"/>
    <property type="molecule type" value="Genomic_DNA"/>
</dbReference>
<evidence type="ECO:0000313" key="4">
    <source>
        <dbReference type="Proteomes" id="UP000315901"/>
    </source>
</evidence>
<evidence type="ECO:0000256" key="2">
    <source>
        <dbReference type="PIRSR" id="PIRSR613078-2"/>
    </source>
</evidence>
<comment type="caution">
    <text evidence="3">The sequence shown here is derived from an EMBL/GenBank/DDBJ whole genome shotgun (WGS) entry which is preliminary data.</text>
</comment>
<dbReference type="AlphaFoldDB" id="A0A501WBB1"/>
<protein>
    <submittedName>
        <fullName evidence="3">Histidine phosphatase family protein</fullName>
    </submittedName>
</protein>
<evidence type="ECO:0000256" key="1">
    <source>
        <dbReference type="PIRSR" id="PIRSR613078-1"/>
    </source>
</evidence>
<dbReference type="InterPro" id="IPR013078">
    <property type="entry name" value="His_Pase_superF_clade-1"/>
</dbReference>
<reference evidence="3 4" key="1">
    <citation type="submission" date="2019-06" db="EMBL/GenBank/DDBJ databases">
        <title>A novel bacterium of genus Marinomonas, isolated from coastal sand.</title>
        <authorList>
            <person name="Huang H."/>
            <person name="Mo K."/>
            <person name="Hu Y."/>
        </authorList>
    </citation>
    <scope>NUCLEOTIDE SEQUENCE [LARGE SCALE GENOMIC DNA]</scope>
    <source>
        <strain evidence="3 4">HB171799</strain>
    </source>
</reference>
<feature type="active site" description="Proton donor/acceptor" evidence="1">
    <location>
        <position position="92"/>
    </location>
</feature>
<accession>A0A501WBB1</accession>
<dbReference type="Pfam" id="PF00300">
    <property type="entry name" value="His_Phos_1"/>
    <property type="match status" value="1"/>
</dbReference>
<dbReference type="GO" id="GO:0003824">
    <property type="term" value="F:catalytic activity"/>
    <property type="evidence" value="ECO:0007669"/>
    <property type="project" value="InterPro"/>
</dbReference>
<evidence type="ECO:0000313" key="3">
    <source>
        <dbReference type="EMBL" id="TPE45660.1"/>
    </source>
</evidence>
<dbReference type="InterPro" id="IPR001345">
    <property type="entry name" value="PG/BPGM_mutase_AS"/>
</dbReference>
<organism evidence="3 4">
    <name type="scientific">Maribrevibacterium harenarium</name>
    <dbReference type="NCBI Taxonomy" id="2589817"/>
    <lineage>
        <taxon>Bacteria</taxon>
        <taxon>Pseudomonadati</taxon>
        <taxon>Pseudomonadota</taxon>
        <taxon>Gammaproteobacteria</taxon>
        <taxon>Oceanospirillales</taxon>
        <taxon>Oceanospirillaceae</taxon>
        <taxon>Maribrevibacterium</taxon>
    </lineage>
</organism>
<dbReference type="Proteomes" id="UP000315901">
    <property type="component" value="Unassembled WGS sequence"/>
</dbReference>
<dbReference type="OrthoDB" id="9793115at2"/>
<feature type="active site" description="Tele-phosphohistidine intermediate" evidence="1">
    <location>
        <position position="13"/>
    </location>
</feature>
<keyword evidence="4" id="KW-1185">Reference proteome</keyword>
<dbReference type="PANTHER" id="PTHR47821:SF2">
    <property type="entry name" value="PHOSPHOGLYCERATE MUTASE FAMILY PROTEIN"/>
    <property type="match status" value="1"/>
</dbReference>